<feature type="compositionally biased region" description="Basic and acidic residues" evidence="1">
    <location>
        <begin position="60"/>
        <end position="81"/>
    </location>
</feature>
<dbReference type="KEGG" id="tasa:A1Q1_00102"/>
<proteinExistence type="predicted"/>
<feature type="compositionally biased region" description="Basic and acidic residues" evidence="1">
    <location>
        <begin position="28"/>
        <end position="49"/>
    </location>
</feature>
<accession>J8TZ88</accession>
<dbReference type="HOGENOM" id="CLU_2401241_0_0_1"/>
<feature type="region of interest" description="Disordered" evidence="1">
    <location>
        <begin position="21"/>
        <end position="93"/>
    </location>
</feature>
<gene>
    <name evidence="2" type="ORF">A1Q1_00102</name>
</gene>
<evidence type="ECO:0000313" key="2">
    <source>
        <dbReference type="EMBL" id="EJT53095.1"/>
    </source>
</evidence>
<name>J8TZ88_TRIAS</name>
<evidence type="ECO:0000256" key="1">
    <source>
        <dbReference type="SAM" id="MobiDB-lite"/>
    </source>
</evidence>
<evidence type="ECO:0000313" key="3">
    <source>
        <dbReference type="Proteomes" id="UP000002748"/>
    </source>
</evidence>
<sequence length="93" mass="10334">MHQHYDCGGGKEAAWRRFLGGLGKTHLPRPDTHDDSNGHHAQPHDKGEDALDFPPAHLGPRREHAGEEGREHAQKQEDVPRDAAVSHIRPTAM</sequence>
<comment type="caution">
    <text evidence="2">The sequence shown here is derived from an EMBL/GenBank/DDBJ whole genome shotgun (WGS) entry which is preliminary data.</text>
</comment>
<dbReference type="Proteomes" id="UP000002748">
    <property type="component" value="Unassembled WGS sequence"/>
</dbReference>
<reference evidence="2 3" key="1">
    <citation type="journal article" date="2012" name="Eukaryot. Cell">
        <title>Draft genome sequence of CBS 2479, the standard type strain of Trichosporon asahii.</title>
        <authorList>
            <person name="Yang R.Y."/>
            <person name="Li H.T."/>
            <person name="Zhu H."/>
            <person name="Zhou G.P."/>
            <person name="Wang M."/>
            <person name="Wang L."/>
        </authorList>
    </citation>
    <scope>NUCLEOTIDE SEQUENCE [LARGE SCALE GENOMIC DNA]</scope>
    <source>
        <strain evidence="3">ATCC 90039 / CBS 2479 / JCM 2466 / KCTC 7840 / NCYC 2677 / UAMH 7654</strain>
    </source>
</reference>
<dbReference type="EMBL" id="ALBS01000009">
    <property type="protein sequence ID" value="EJT53095.1"/>
    <property type="molecule type" value="Genomic_DNA"/>
</dbReference>
<dbReference type="AlphaFoldDB" id="J8TZ88"/>
<organism evidence="2 3">
    <name type="scientific">Trichosporon asahii var. asahii (strain ATCC 90039 / CBS 2479 / JCM 2466 / KCTC 7840 / NBRC 103889/ NCYC 2677 / UAMH 7654)</name>
    <name type="common">Yeast</name>
    <dbReference type="NCBI Taxonomy" id="1186058"/>
    <lineage>
        <taxon>Eukaryota</taxon>
        <taxon>Fungi</taxon>
        <taxon>Dikarya</taxon>
        <taxon>Basidiomycota</taxon>
        <taxon>Agaricomycotina</taxon>
        <taxon>Tremellomycetes</taxon>
        <taxon>Trichosporonales</taxon>
        <taxon>Trichosporonaceae</taxon>
        <taxon>Trichosporon</taxon>
    </lineage>
</organism>
<dbReference type="VEuPathDB" id="FungiDB:A1Q1_00102"/>
<dbReference type="RefSeq" id="XP_014184418.1">
    <property type="nucleotide sequence ID" value="XM_014328943.1"/>
</dbReference>
<protein>
    <submittedName>
        <fullName evidence="2">Uncharacterized protein</fullName>
    </submittedName>
</protein>
<dbReference type="GeneID" id="25983616"/>